<keyword evidence="2" id="KW-1185">Reference proteome</keyword>
<dbReference type="PATRIC" id="fig|889306.3.peg.3811"/>
<name>A0A0C2V0I5_9BACL</name>
<accession>A0A0C2V0I5</accession>
<proteinExistence type="predicted"/>
<dbReference type="STRING" id="889306.KP78_37950"/>
<sequence length="232" mass="27096">MDFLKMNSLSFPASNHYHQIKILIPSHCPHCSQAMKPITTKSHSYNYNSKEEINIFLHQCPDCFKNFVTTHLRKNKEKENIEFISCYPSTRKSQFSRLVEDTSPKFIDIYNQAFSSEQQNHFEVAGVGYRLALEFLVKDFAIKALKQDEAEVKSKKLFEALKDYVDTQGALTSEEVVRVLGNDFIYYGQKQEQIEFNLLKWYLDIFIQQIETKLKLLHPPVASQQVEKQIQS</sequence>
<dbReference type="Proteomes" id="UP000031938">
    <property type="component" value="Unassembled WGS sequence"/>
</dbReference>
<reference evidence="1 2" key="1">
    <citation type="submission" date="2015-01" db="EMBL/GenBank/DDBJ databases">
        <title>Genome sequencing of Jeotgalibacillus soli.</title>
        <authorList>
            <person name="Goh K.M."/>
            <person name="Chan K.-G."/>
            <person name="Yaakop A.S."/>
            <person name="Ee R."/>
            <person name="Gan H.M."/>
            <person name="Chan C.S."/>
        </authorList>
    </citation>
    <scope>NUCLEOTIDE SEQUENCE [LARGE SCALE GENOMIC DNA]</scope>
    <source>
        <strain evidence="1 2">P9</strain>
    </source>
</reference>
<dbReference type="EMBL" id="JXRP01000022">
    <property type="protein sequence ID" value="KIL42572.1"/>
    <property type="molecule type" value="Genomic_DNA"/>
</dbReference>
<evidence type="ECO:0008006" key="3">
    <source>
        <dbReference type="Google" id="ProtNLM"/>
    </source>
</evidence>
<protein>
    <recommendedName>
        <fullName evidence="3">DUF4145 domain-containing protein</fullName>
    </recommendedName>
</protein>
<gene>
    <name evidence="1" type="ORF">KP78_37950</name>
</gene>
<evidence type="ECO:0000313" key="1">
    <source>
        <dbReference type="EMBL" id="KIL42572.1"/>
    </source>
</evidence>
<organism evidence="1 2">
    <name type="scientific">Jeotgalibacillus soli</name>
    <dbReference type="NCBI Taxonomy" id="889306"/>
    <lineage>
        <taxon>Bacteria</taxon>
        <taxon>Bacillati</taxon>
        <taxon>Bacillota</taxon>
        <taxon>Bacilli</taxon>
        <taxon>Bacillales</taxon>
        <taxon>Caryophanaceae</taxon>
        <taxon>Jeotgalibacillus</taxon>
    </lineage>
</organism>
<dbReference type="AlphaFoldDB" id="A0A0C2V0I5"/>
<comment type="caution">
    <text evidence="1">The sequence shown here is derived from an EMBL/GenBank/DDBJ whole genome shotgun (WGS) entry which is preliminary data.</text>
</comment>
<evidence type="ECO:0000313" key="2">
    <source>
        <dbReference type="Proteomes" id="UP000031938"/>
    </source>
</evidence>